<accession>A0A1A6HY39</accession>
<evidence type="ECO:0000313" key="2">
    <source>
        <dbReference type="Proteomes" id="UP000092124"/>
    </source>
</evidence>
<evidence type="ECO:0000313" key="1">
    <source>
        <dbReference type="EMBL" id="OBS83166.1"/>
    </source>
</evidence>
<gene>
    <name evidence="1" type="ORF">A6R68_22848</name>
</gene>
<organism evidence="1 2">
    <name type="scientific">Neotoma lepida</name>
    <name type="common">Desert woodrat</name>
    <dbReference type="NCBI Taxonomy" id="56216"/>
    <lineage>
        <taxon>Eukaryota</taxon>
        <taxon>Metazoa</taxon>
        <taxon>Chordata</taxon>
        <taxon>Craniata</taxon>
        <taxon>Vertebrata</taxon>
        <taxon>Euteleostomi</taxon>
        <taxon>Mammalia</taxon>
        <taxon>Eutheria</taxon>
        <taxon>Euarchontoglires</taxon>
        <taxon>Glires</taxon>
        <taxon>Rodentia</taxon>
        <taxon>Myomorpha</taxon>
        <taxon>Muroidea</taxon>
        <taxon>Cricetidae</taxon>
        <taxon>Neotominae</taxon>
        <taxon>Neotoma</taxon>
    </lineage>
</organism>
<dbReference type="EMBL" id="LZPO01007955">
    <property type="protein sequence ID" value="OBS83166.1"/>
    <property type="molecule type" value="Genomic_DNA"/>
</dbReference>
<sequence>MDNFCVNVQLRGMDLDQPQDLVILPEVAGIKAGMYNSKTFNQYDFTHSKFHSTGRTEKGKLTIGKNKILPTSNGVMLIPNMLWSLLVSSPPWRSGPK</sequence>
<dbReference type="AlphaFoldDB" id="A0A1A6HY39"/>
<dbReference type="Proteomes" id="UP000092124">
    <property type="component" value="Unassembled WGS sequence"/>
</dbReference>
<reference evidence="1 2" key="1">
    <citation type="submission" date="2016-06" db="EMBL/GenBank/DDBJ databases">
        <title>The Draft Genome Sequence and Annotation of the Desert Woodrat Neotoma lepida.</title>
        <authorList>
            <person name="Campbell M."/>
            <person name="Oakeson K.F."/>
            <person name="Yandell M."/>
            <person name="Halpert J.R."/>
            <person name="Dearing D."/>
        </authorList>
    </citation>
    <scope>NUCLEOTIDE SEQUENCE [LARGE SCALE GENOMIC DNA]</scope>
    <source>
        <strain evidence="1">417</strain>
        <tissue evidence="1">Liver</tissue>
    </source>
</reference>
<comment type="caution">
    <text evidence="1">The sequence shown here is derived from an EMBL/GenBank/DDBJ whole genome shotgun (WGS) entry which is preliminary data.</text>
</comment>
<proteinExistence type="predicted"/>
<keyword evidence="2" id="KW-1185">Reference proteome</keyword>
<protein>
    <submittedName>
        <fullName evidence="1">Uncharacterized protein</fullName>
    </submittedName>
</protein>
<name>A0A1A6HY39_NEOLE</name>